<gene>
    <name evidence="3" type="ORF">OH76DRAFT_620094</name>
</gene>
<keyword evidence="4" id="KW-1185">Reference proteome</keyword>
<proteinExistence type="predicted"/>
<feature type="domain" description="BTB" evidence="2">
    <location>
        <begin position="54"/>
        <end position="115"/>
    </location>
</feature>
<accession>A0A371D914</accession>
<dbReference type="EMBL" id="KZ857408">
    <property type="protein sequence ID" value="RDX49011.1"/>
    <property type="molecule type" value="Genomic_DNA"/>
</dbReference>
<evidence type="ECO:0000259" key="2">
    <source>
        <dbReference type="PROSITE" id="PS50097"/>
    </source>
</evidence>
<name>A0A371D914_9APHY</name>
<sequence length="394" mass="43231">MEMDQPMSPSTGTKRPHCEDSEDVPHSPSAKRGRLDGAAAAPPKKDEEFWFEDGTIILVVGDIEFRVYKGVLVEQSHVFRDMFALAEPGLQPDDTVTSPVIRLDDSPESFRHVLRACMPVKDARCVRARSTPESPTSDLSLDSFAAAENPSFDAIWARIHLGDKYQMTRLYDHAVAFLKSHFTADLDNRDKLAASGWVPSGWKREEVIGVVNLARFVGEPTILPAALLGCMALGSGLVPGFVREDGVTERLSNEDLGICVAASATGRILAASASARIRLAARIGSCKMPRPQAGRNYAPGYGPQGSDPNTRIIKMAEKLVGVVDPLAKISDLLETDEIHHCPECFKVTEEWDASERRRLWNRLPELLGVEVPGWDDSTKVVEKPAGSRTSMAEW</sequence>
<dbReference type="SUPFAM" id="SSF54695">
    <property type="entry name" value="POZ domain"/>
    <property type="match status" value="1"/>
</dbReference>
<dbReference type="Gene3D" id="3.30.710.10">
    <property type="entry name" value="Potassium Channel Kv1.1, Chain A"/>
    <property type="match status" value="1"/>
</dbReference>
<dbReference type="InterPro" id="IPR000210">
    <property type="entry name" value="BTB/POZ_dom"/>
</dbReference>
<dbReference type="PROSITE" id="PS50097">
    <property type="entry name" value="BTB"/>
    <property type="match status" value="1"/>
</dbReference>
<feature type="compositionally biased region" description="Basic and acidic residues" evidence="1">
    <location>
        <begin position="16"/>
        <end position="25"/>
    </location>
</feature>
<dbReference type="CDD" id="cd18186">
    <property type="entry name" value="BTB_POZ_ZBTB_KLHL-like"/>
    <property type="match status" value="1"/>
</dbReference>
<evidence type="ECO:0000256" key="1">
    <source>
        <dbReference type="SAM" id="MobiDB-lite"/>
    </source>
</evidence>
<evidence type="ECO:0000313" key="4">
    <source>
        <dbReference type="Proteomes" id="UP000256964"/>
    </source>
</evidence>
<dbReference type="STRING" id="139420.A0A371D914"/>
<evidence type="ECO:0000313" key="3">
    <source>
        <dbReference type="EMBL" id="RDX49011.1"/>
    </source>
</evidence>
<dbReference type="Proteomes" id="UP000256964">
    <property type="component" value="Unassembled WGS sequence"/>
</dbReference>
<dbReference type="InterPro" id="IPR011333">
    <property type="entry name" value="SKP1/BTB/POZ_sf"/>
</dbReference>
<dbReference type="SMART" id="SM00225">
    <property type="entry name" value="BTB"/>
    <property type="match status" value="1"/>
</dbReference>
<dbReference type="AlphaFoldDB" id="A0A371D914"/>
<protein>
    <recommendedName>
        <fullName evidence="2">BTB domain-containing protein</fullName>
    </recommendedName>
</protein>
<dbReference type="OrthoDB" id="2756511at2759"/>
<reference evidence="3 4" key="1">
    <citation type="journal article" date="2018" name="Biotechnol. Biofuels">
        <title>Integrative visual omics of the white-rot fungus Polyporus brumalis exposes the biotechnological potential of its oxidative enzymes for delignifying raw plant biomass.</title>
        <authorList>
            <person name="Miyauchi S."/>
            <person name="Rancon A."/>
            <person name="Drula E."/>
            <person name="Hage H."/>
            <person name="Chaduli D."/>
            <person name="Favel A."/>
            <person name="Grisel S."/>
            <person name="Henrissat B."/>
            <person name="Herpoel-Gimbert I."/>
            <person name="Ruiz-Duenas F.J."/>
            <person name="Chevret D."/>
            <person name="Hainaut M."/>
            <person name="Lin J."/>
            <person name="Wang M."/>
            <person name="Pangilinan J."/>
            <person name="Lipzen A."/>
            <person name="Lesage-Meessen L."/>
            <person name="Navarro D."/>
            <person name="Riley R."/>
            <person name="Grigoriev I.V."/>
            <person name="Zhou S."/>
            <person name="Raouche S."/>
            <person name="Rosso M.N."/>
        </authorList>
    </citation>
    <scope>NUCLEOTIDE SEQUENCE [LARGE SCALE GENOMIC DNA]</scope>
    <source>
        <strain evidence="3 4">BRFM 1820</strain>
    </source>
</reference>
<feature type="region of interest" description="Disordered" evidence="1">
    <location>
        <begin position="1"/>
        <end position="44"/>
    </location>
</feature>
<organism evidence="3 4">
    <name type="scientific">Lentinus brumalis</name>
    <dbReference type="NCBI Taxonomy" id="2498619"/>
    <lineage>
        <taxon>Eukaryota</taxon>
        <taxon>Fungi</taxon>
        <taxon>Dikarya</taxon>
        <taxon>Basidiomycota</taxon>
        <taxon>Agaricomycotina</taxon>
        <taxon>Agaricomycetes</taxon>
        <taxon>Polyporales</taxon>
        <taxon>Polyporaceae</taxon>
        <taxon>Lentinus</taxon>
    </lineage>
</organism>